<gene>
    <name evidence="2" type="ORF">MNBD_NITROSPINAE03-1314</name>
</gene>
<reference evidence="2" key="1">
    <citation type="submission" date="2018-06" db="EMBL/GenBank/DDBJ databases">
        <authorList>
            <person name="Zhirakovskaya E."/>
        </authorList>
    </citation>
    <scope>NUCLEOTIDE SEQUENCE</scope>
</reference>
<feature type="compositionally biased region" description="Basic and acidic residues" evidence="1">
    <location>
        <begin position="195"/>
        <end position="205"/>
    </location>
</feature>
<feature type="compositionally biased region" description="Basic residues" evidence="1">
    <location>
        <begin position="210"/>
        <end position="224"/>
    </location>
</feature>
<evidence type="ECO:0000313" key="2">
    <source>
        <dbReference type="EMBL" id="VAX24937.1"/>
    </source>
</evidence>
<name>A0A3B1D874_9ZZZZ</name>
<organism evidence="2">
    <name type="scientific">hydrothermal vent metagenome</name>
    <dbReference type="NCBI Taxonomy" id="652676"/>
    <lineage>
        <taxon>unclassified sequences</taxon>
        <taxon>metagenomes</taxon>
        <taxon>ecological metagenomes</taxon>
    </lineage>
</organism>
<accession>A0A3B1D874</accession>
<feature type="region of interest" description="Disordered" evidence="1">
    <location>
        <begin position="193"/>
        <end position="224"/>
    </location>
</feature>
<protein>
    <submittedName>
        <fullName evidence="2">Uncharacterized protein</fullName>
    </submittedName>
</protein>
<proteinExistence type="predicted"/>
<dbReference type="EMBL" id="UOGB01000309">
    <property type="protein sequence ID" value="VAX24937.1"/>
    <property type="molecule type" value="Genomic_DNA"/>
</dbReference>
<sequence length="224" mass="25649">MGDLKDHIFLHYANLGVEEARREFVEKHVPKKKSRFLIKGITYEIGSCHVDSGDFVYEISSKIPQEALPKKTTTEKYFKEVLKIVNRSEKKPVNPKLENIVHNTADLEVKERDYVKLTYRYCEDELYTYAEVEKRLRLHKEKNIPLPDVPGIVTPGGKLVVVLIKESMTNLIRQNVTGLIKANDDVKKTMAAKIKSRDDDKELKEAGPAAKKKTASKSKPKKKK</sequence>
<dbReference type="AlphaFoldDB" id="A0A3B1D874"/>
<evidence type="ECO:0000256" key="1">
    <source>
        <dbReference type="SAM" id="MobiDB-lite"/>
    </source>
</evidence>